<proteinExistence type="predicted"/>
<gene>
    <name evidence="3" type="ORF">B296_00008953</name>
</gene>
<reference evidence="3 4" key="1">
    <citation type="journal article" date="2014" name="Agronomy (Basel)">
        <title>A Draft Genome Sequence for Ensete ventricosum, the Drought-Tolerant Tree Against Hunger.</title>
        <authorList>
            <person name="Harrison J."/>
            <person name="Moore K.A."/>
            <person name="Paszkiewicz K."/>
            <person name="Jones T."/>
            <person name="Grant M."/>
            <person name="Ambacheew D."/>
            <person name="Muzemil S."/>
            <person name="Studholme D.J."/>
        </authorList>
    </citation>
    <scope>NUCLEOTIDE SEQUENCE [LARGE SCALE GENOMIC DNA]</scope>
</reference>
<accession>A0A427AH82</accession>
<dbReference type="PANTHER" id="PTHR45934:SF2">
    <property type="entry name" value="MONOOXYGENASE 1"/>
    <property type="match status" value="1"/>
</dbReference>
<dbReference type="Gene3D" id="3.50.50.60">
    <property type="entry name" value="FAD/NAD(P)-binding domain"/>
    <property type="match status" value="1"/>
</dbReference>
<evidence type="ECO:0008006" key="5">
    <source>
        <dbReference type="Google" id="ProtNLM"/>
    </source>
</evidence>
<dbReference type="GO" id="GO:0004497">
    <property type="term" value="F:monooxygenase activity"/>
    <property type="evidence" value="ECO:0007669"/>
    <property type="project" value="UniProtKB-KW"/>
</dbReference>
<sequence>MVALCIIGTKVDWTTDDSCGGGAACWASYGLRGIMVCITPSQFALDGRGYRVSASTTNCTAYQPWEENRSIVGNLRISEKLSIYCFVGQVPLLEEYPEEVIEIVKHCNIDPLSFNHIRHGHPWHLGTRDISNGPMTVAEDALHAMGPFPGEGGSIGLEDAIVLARFLVPLTALYTGSLVSSPFSDFFEHSHASILRLLQTLPCLHRIPLLPRPFYHLACLLLDDSSYPKNQHDMVRPVCTGVTQPGWTLWGVVVLLSGGLLLSLPFSPLPLGGGGFLEALRRHGEGSFECRVVRVICMPVRGRATSVTDQSGVSMVVG</sequence>
<evidence type="ECO:0000256" key="1">
    <source>
        <dbReference type="ARBA" id="ARBA00023002"/>
    </source>
</evidence>
<protein>
    <recommendedName>
        <fullName evidence="5">FAD-binding domain-containing protein</fullName>
    </recommendedName>
</protein>
<dbReference type="PANTHER" id="PTHR45934">
    <property type="entry name" value="FAD/NAD(P)-BINDING OXIDOREDUCTASE FAMILY PROTEIN"/>
    <property type="match status" value="1"/>
</dbReference>
<dbReference type="AlphaFoldDB" id="A0A427AH82"/>
<keyword evidence="1" id="KW-0560">Oxidoreductase</keyword>
<evidence type="ECO:0000256" key="2">
    <source>
        <dbReference type="ARBA" id="ARBA00023033"/>
    </source>
</evidence>
<dbReference type="Proteomes" id="UP000287651">
    <property type="component" value="Unassembled WGS sequence"/>
</dbReference>
<keyword evidence="2" id="KW-0503">Monooxygenase</keyword>
<comment type="caution">
    <text evidence="3">The sequence shown here is derived from an EMBL/GenBank/DDBJ whole genome shotgun (WGS) entry which is preliminary data.</text>
</comment>
<dbReference type="InterPro" id="IPR044560">
    <property type="entry name" value="MOase"/>
</dbReference>
<organism evidence="3 4">
    <name type="scientific">Ensete ventricosum</name>
    <name type="common">Abyssinian banana</name>
    <name type="synonym">Musa ensete</name>
    <dbReference type="NCBI Taxonomy" id="4639"/>
    <lineage>
        <taxon>Eukaryota</taxon>
        <taxon>Viridiplantae</taxon>
        <taxon>Streptophyta</taxon>
        <taxon>Embryophyta</taxon>
        <taxon>Tracheophyta</taxon>
        <taxon>Spermatophyta</taxon>
        <taxon>Magnoliopsida</taxon>
        <taxon>Liliopsida</taxon>
        <taxon>Zingiberales</taxon>
        <taxon>Musaceae</taxon>
        <taxon>Ensete</taxon>
    </lineage>
</organism>
<evidence type="ECO:0000313" key="3">
    <source>
        <dbReference type="EMBL" id="RRT75570.1"/>
    </source>
</evidence>
<dbReference type="EMBL" id="AMZH03002441">
    <property type="protein sequence ID" value="RRT75570.1"/>
    <property type="molecule type" value="Genomic_DNA"/>
</dbReference>
<evidence type="ECO:0000313" key="4">
    <source>
        <dbReference type="Proteomes" id="UP000287651"/>
    </source>
</evidence>
<name>A0A427AH82_ENSVE</name>
<dbReference type="InterPro" id="IPR036188">
    <property type="entry name" value="FAD/NAD-bd_sf"/>
</dbReference>
<dbReference type="SUPFAM" id="SSF51905">
    <property type="entry name" value="FAD/NAD(P)-binding domain"/>
    <property type="match status" value="1"/>
</dbReference>